<evidence type="ECO:0000313" key="1">
    <source>
        <dbReference type="EMBL" id="MBK1791647.1"/>
    </source>
</evidence>
<evidence type="ECO:0000313" key="2">
    <source>
        <dbReference type="Proteomes" id="UP000624703"/>
    </source>
</evidence>
<comment type="caution">
    <text evidence="1">The sequence shown here is derived from an EMBL/GenBank/DDBJ whole genome shotgun (WGS) entry which is preliminary data.</text>
</comment>
<sequence>MLAENLIKNGEMKTNLNWKGDKAFVVEDDQRYLLLEGSSGRTVKVSQKFDTEGLDGVLVKFVYKSADYKGSGLRLRCIAAGEIASNEEFEIKVDGKWHELSWHCSELLSSFDHTLSIELKAGTGKVLIDKVSVTAVTNEKN</sequence>
<accession>A0A8J7MF93</accession>
<protein>
    <submittedName>
        <fullName evidence="1">Uncharacterized protein</fullName>
    </submittedName>
</protein>
<dbReference type="EMBL" id="JAENIM010000041">
    <property type="protein sequence ID" value="MBK1791647.1"/>
    <property type="molecule type" value="Genomic_DNA"/>
</dbReference>
<name>A0A8J7MF93_9BACT</name>
<gene>
    <name evidence="1" type="ORF">JIN82_10840</name>
</gene>
<reference evidence="1" key="1">
    <citation type="submission" date="2021-01" db="EMBL/GenBank/DDBJ databases">
        <title>Modified the classification status of verrucomicrobia.</title>
        <authorList>
            <person name="Feng X."/>
        </authorList>
    </citation>
    <scope>NUCLEOTIDE SEQUENCE</scope>
    <source>
        <strain evidence="1">_KCTC 22039</strain>
    </source>
</reference>
<keyword evidence="2" id="KW-1185">Reference proteome</keyword>
<dbReference type="AlphaFoldDB" id="A0A8J7MF93"/>
<dbReference type="Proteomes" id="UP000624703">
    <property type="component" value="Unassembled WGS sequence"/>
</dbReference>
<proteinExistence type="predicted"/>
<organism evidence="1 2">
    <name type="scientific">Persicirhabdus sediminis</name>
    <dbReference type="NCBI Taxonomy" id="454144"/>
    <lineage>
        <taxon>Bacteria</taxon>
        <taxon>Pseudomonadati</taxon>
        <taxon>Verrucomicrobiota</taxon>
        <taxon>Verrucomicrobiia</taxon>
        <taxon>Verrucomicrobiales</taxon>
        <taxon>Verrucomicrobiaceae</taxon>
        <taxon>Persicirhabdus</taxon>
    </lineage>
</organism>